<keyword evidence="6 9" id="KW-0057">Aromatic amino acid biosynthesis</keyword>
<evidence type="ECO:0000256" key="5">
    <source>
        <dbReference type="ARBA" id="ARBA00022822"/>
    </source>
</evidence>
<dbReference type="PANTHER" id="PTHR43406:SF1">
    <property type="entry name" value="TRYPTOPHAN SYNTHASE ALPHA CHAIN, CHLOROPLASTIC"/>
    <property type="match status" value="1"/>
</dbReference>
<dbReference type="SUPFAM" id="SSF51366">
    <property type="entry name" value="Ribulose-phoshate binding barrel"/>
    <property type="match status" value="1"/>
</dbReference>
<comment type="subunit">
    <text evidence="3 9">Tetramer of two alpha and two beta chains.</text>
</comment>
<dbReference type="EC" id="4.2.1.20" evidence="9"/>
<comment type="catalytic activity">
    <reaction evidence="8 9">
        <text>(1S,2R)-1-C-(indol-3-yl)glycerol 3-phosphate + L-serine = D-glyceraldehyde 3-phosphate + L-tryptophan + H2O</text>
        <dbReference type="Rhea" id="RHEA:10532"/>
        <dbReference type="ChEBI" id="CHEBI:15377"/>
        <dbReference type="ChEBI" id="CHEBI:33384"/>
        <dbReference type="ChEBI" id="CHEBI:57912"/>
        <dbReference type="ChEBI" id="CHEBI:58866"/>
        <dbReference type="ChEBI" id="CHEBI:59776"/>
        <dbReference type="EC" id="4.2.1.20"/>
    </reaction>
</comment>
<accession>A0A0R1GKN9</accession>
<dbReference type="PANTHER" id="PTHR43406">
    <property type="entry name" value="TRYPTOPHAN SYNTHASE, ALPHA CHAIN"/>
    <property type="match status" value="1"/>
</dbReference>
<evidence type="ECO:0000256" key="8">
    <source>
        <dbReference type="ARBA" id="ARBA00049047"/>
    </source>
</evidence>
<evidence type="ECO:0000313" key="12">
    <source>
        <dbReference type="Proteomes" id="UP000051461"/>
    </source>
</evidence>
<comment type="pathway">
    <text evidence="2 9">Amino-acid biosynthesis; L-tryptophan biosynthesis; L-tryptophan from chorismate: step 5/5.</text>
</comment>
<dbReference type="UniPathway" id="UPA00035">
    <property type="reaction ID" value="UER00044"/>
</dbReference>
<evidence type="ECO:0000313" key="11">
    <source>
        <dbReference type="EMBL" id="KRK34668.1"/>
    </source>
</evidence>
<dbReference type="InterPro" id="IPR002028">
    <property type="entry name" value="Trp_synthase_suA"/>
</dbReference>
<evidence type="ECO:0000256" key="4">
    <source>
        <dbReference type="ARBA" id="ARBA00022605"/>
    </source>
</evidence>
<evidence type="ECO:0000256" key="7">
    <source>
        <dbReference type="ARBA" id="ARBA00023239"/>
    </source>
</evidence>
<dbReference type="Gene3D" id="3.20.20.70">
    <property type="entry name" value="Aldolase class I"/>
    <property type="match status" value="1"/>
</dbReference>
<reference evidence="11 12" key="1">
    <citation type="journal article" date="2015" name="Genome Announc.">
        <title>Expanding the biotechnology potential of lactobacilli through comparative genomics of 213 strains and associated genera.</title>
        <authorList>
            <person name="Sun Z."/>
            <person name="Harris H.M."/>
            <person name="McCann A."/>
            <person name="Guo C."/>
            <person name="Argimon S."/>
            <person name="Zhang W."/>
            <person name="Yang X."/>
            <person name="Jeffery I.B."/>
            <person name="Cooney J.C."/>
            <person name="Kagawa T.F."/>
            <person name="Liu W."/>
            <person name="Song Y."/>
            <person name="Salvetti E."/>
            <person name="Wrobel A."/>
            <person name="Rasinkangas P."/>
            <person name="Parkhill J."/>
            <person name="Rea M.C."/>
            <person name="O'Sullivan O."/>
            <person name="Ritari J."/>
            <person name="Douillard F.P."/>
            <person name="Paul Ross R."/>
            <person name="Yang R."/>
            <person name="Briner A.E."/>
            <person name="Felis G.E."/>
            <person name="de Vos W.M."/>
            <person name="Barrangou R."/>
            <person name="Klaenhammer T.R."/>
            <person name="Caufield P.W."/>
            <person name="Cui Y."/>
            <person name="Zhang H."/>
            <person name="O'Toole P.W."/>
        </authorList>
    </citation>
    <scope>NUCLEOTIDE SEQUENCE [LARGE SCALE GENOMIC DNA]</scope>
    <source>
        <strain evidence="11 12">DSM 20003</strain>
    </source>
</reference>
<dbReference type="GO" id="GO:0005829">
    <property type="term" value="C:cytosol"/>
    <property type="evidence" value="ECO:0007669"/>
    <property type="project" value="TreeGrafter"/>
</dbReference>
<comment type="function">
    <text evidence="1 9">The alpha subunit is responsible for the aldol cleavage of indoleglycerol phosphate to indole and glyceraldehyde 3-phosphate.</text>
</comment>
<feature type="active site" description="Proton acceptor" evidence="9">
    <location>
        <position position="44"/>
    </location>
</feature>
<dbReference type="CDD" id="cd04724">
    <property type="entry name" value="Tryptophan_synthase_alpha"/>
    <property type="match status" value="1"/>
</dbReference>
<dbReference type="PATRIC" id="fig|1423726.3.peg.437"/>
<dbReference type="HAMAP" id="MF_00131">
    <property type="entry name" value="Trp_synth_alpha"/>
    <property type="match status" value="1"/>
</dbReference>
<dbReference type="FunFam" id="3.20.20.70:FF:000037">
    <property type="entry name" value="Tryptophan synthase alpha chain"/>
    <property type="match status" value="1"/>
</dbReference>
<proteinExistence type="inferred from homology"/>
<dbReference type="EMBL" id="AZDA01000090">
    <property type="protein sequence ID" value="KRK34668.1"/>
    <property type="molecule type" value="Genomic_DNA"/>
</dbReference>
<comment type="similarity">
    <text evidence="9 10">Belongs to the TrpA family.</text>
</comment>
<dbReference type="InterPro" id="IPR018204">
    <property type="entry name" value="Trp_synthase_alpha_AS"/>
</dbReference>
<keyword evidence="5 9" id="KW-0822">Tryptophan biosynthesis</keyword>
<gene>
    <name evidence="9" type="primary">trpA</name>
    <name evidence="11" type="ORF">FC07_GL000421</name>
</gene>
<keyword evidence="4 9" id="KW-0028">Amino-acid biosynthesis</keyword>
<dbReference type="AlphaFoldDB" id="A0A0R1GKN9"/>
<comment type="caution">
    <text evidence="11">The sequence shown here is derived from an EMBL/GenBank/DDBJ whole genome shotgun (WGS) entry which is preliminary data.</text>
</comment>
<sequence length="258" mass="27114">MSNLKQVFTDEKAFIAFVVAGDPNFDATVDHIVALAEGGADIVEIGLPFSDPVADGPVIQEADLRAFAAGANTDKVFDLVAAVRQRTQVPLVFLTYLNLIFKYGYDAFCAKCAELGVSGLVIPDMPYEERAGLAPYADQHGVDLVPLITPTSGDRIAKIAKAATGFIYVVSSLGITGTRDEIQTDLGSLVSQIKAVTDIPTAIGFGVHTPDQAAALGQVADGVIVGSAIVKLIAEHGDQAAPYLKQYAHEMKAALPAK</sequence>
<dbReference type="RefSeq" id="WP_057904928.1">
    <property type="nucleotide sequence ID" value="NZ_AZDA01000090.1"/>
</dbReference>
<keyword evidence="7 9" id="KW-0456">Lyase</keyword>
<keyword evidence="12" id="KW-1185">Reference proteome</keyword>
<dbReference type="InterPro" id="IPR013785">
    <property type="entry name" value="Aldolase_TIM"/>
</dbReference>
<dbReference type="InterPro" id="IPR011060">
    <property type="entry name" value="RibuloseP-bd_barrel"/>
</dbReference>
<dbReference type="STRING" id="1423726.FC07_GL000421"/>
<feature type="active site" description="Proton acceptor" evidence="9">
    <location>
        <position position="55"/>
    </location>
</feature>
<evidence type="ECO:0000256" key="2">
    <source>
        <dbReference type="ARBA" id="ARBA00004733"/>
    </source>
</evidence>
<dbReference type="PROSITE" id="PS00167">
    <property type="entry name" value="TRP_SYNTHASE_ALPHA"/>
    <property type="match status" value="1"/>
</dbReference>
<evidence type="ECO:0000256" key="10">
    <source>
        <dbReference type="RuleBase" id="RU003662"/>
    </source>
</evidence>
<name>A0A0R1GKN9_9LACO</name>
<dbReference type="GO" id="GO:0004834">
    <property type="term" value="F:tryptophan synthase activity"/>
    <property type="evidence" value="ECO:0007669"/>
    <property type="project" value="UniProtKB-UniRule"/>
</dbReference>
<evidence type="ECO:0000256" key="3">
    <source>
        <dbReference type="ARBA" id="ARBA00011270"/>
    </source>
</evidence>
<dbReference type="Pfam" id="PF00290">
    <property type="entry name" value="Trp_syntA"/>
    <property type="match status" value="1"/>
</dbReference>
<organism evidence="11 12">
    <name type="scientific">Loigolactobacillus bifermentans DSM 20003</name>
    <dbReference type="NCBI Taxonomy" id="1423726"/>
    <lineage>
        <taxon>Bacteria</taxon>
        <taxon>Bacillati</taxon>
        <taxon>Bacillota</taxon>
        <taxon>Bacilli</taxon>
        <taxon>Lactobacillales</taxon>
        <taxon>Lactobacillaceae</taxon>
        <taxon>Loigolactobacillus</taxon>
    </lineage>
</organism>
<dbReference type="Proteomes" id="UP000051461">
    <property type="component" value="Unassembled WGS sequence"/>
</dbReference>
<evidence type="ECO:0000256" key="9">
    <source>
        <dbReference type="HAMAP-Rule" id="MF_00131"/>
    </source>
</evidence>
<evidence type="ECO:0000256" key="1">
    <source>
        <dbReference type="ARBA" id="ARBA00003365"/>
    </source>
</evidence>
<dbReference type="OrthoDB" id="9804578at2"/>
<protein>
    <recommendedName>
        <fullName evidence="9">Tryptophan synthase alpha chain</fullName>
        <ecNumber evidence="9">4.2.1.20</ecNumber>
    </recommendedName>
</protein>
<evidence type="ECO:0000256" key="6">
    <source>
        <dbReference type="ARBA" id="ARBA00023141"/>
    </source>
</evidence>
<dbReference type="NCBIfam" id="TIGR00262">
    <property type="entry name" value="trpA"/>
    <property type="match status" value="1"/>
</dbReference>